<evidence type="ECO:0000313" key="11">
    <source>
        <dbReference type="EMBL" id="PWN24133.1"/>
    </source>
</evidence>
<evidence type="ECO:0000259" key="10">
    <source>
        <dbReference type="Pfam" id="PF21895"/>
    </source>
</evidence>
<accession>A0A316UJJ1</accession>
<evidence type="ECO:0000256" key="7">
    <source>
        <dbReference type="ARBA" id="ARBA00023002"/>
    </source>
</evidence>
<protein>
    <submittedName>
        <fullName evidence="11">MTHFR-domain-containing protein</fullName>
    </submittedName>
</protein>
<evidence type="ECO:0000256" key="8">
    <source>
        <dbReference type="RuleBase" id="RU004254"/>
    </source>
</evidence>
<evidence type="ECO:0000256" key="1">
    <source>
        <dbReference type="ARBA" id="ARBA00001974"/>
    </source>
</evidence>
<dbReference type="GO" id="GO:0005829">
    <property type="term" value="C:cytosol"/>
    <property type="evidence" value="ECO:0007669"/>
    <property type="project" value="TreeGrafter"/>
</dbReference>
<proteinExistence type="inferred from homology"/>
<dbReference type="GO" id="GO:0071949">
    <property type="term" value="F:FAD binding"/>
    <property type="evidence" value="ECO:0007669"/>
    <property type="project" value="TreeGrafter"/>
</dbReference>
<evidence type="ECO:0000256" key="3">
    <source>
        <dbReference type="ARBA" id="ARBA00006743"/>
    </source>
</evidence>
<comment type="cofactor">
    <cofactor evidence="1">
        <name>FAD</name>
        <dbReference type="ChEBI" id="CHEBI:57692"/>
    </cofactor>
</comment>
<dbReference type="GeneID" id="37011850"/>
<dbReference type="CDD" id="cd00537">
    <property type="entry name" value="MTHFR"/>
    <property type="match status" value="1"/>
</dbReference>
<dbReference type="GO" id="GO:0004489">
    <property type="term" value="F:methylenetetrahydrofolate reductase [NAD(P)H] activity"/>
    <property type="evidence" value="ECO:0007669"/>
    <property type="project" value="InterPro"/>
</dbReference>
<dbReference type="PANTHER" id="PTHR45754">
    <property type="entry name" value="METHYLENETETRAHYDROFOLATE REDUCTASE"/>
    <property type="match status" value="1"/>
</dbReference>
<keyword evidence="5" id="KW-0274">FAD</keyword>
<dbReference type="Pfam" id="PF21895">
    <property type="entry name" value="MTHFR_C"/>
    <property type="match status" value="1"/>
</dbReference>
<keyword evidence="7" id="KW-0560">Oxidoreductase</keyword>
<dbReference type="GO" id="GO:0009086">
    <property type="term" value="P:methionine biosynthetic process"/>
    <property type="evidence" value="ECO:0007669"/>
    <property type="project" value="TreeGrafter"/>
</dbReference>
<dbReference type="InterPro" id="IPR029041">
    <property type="entry name" value="FAD-linked_oxidoreductase-like"/>
</dbReference>
<dbReference type="FunFam" id="3.20.20.220:FF:000002">
    <property type="entry name" value="Methylenetetrahydrofolate reductase"/>
    <property type="match status" value="1"/>
</dbReference>
<keyword evidence="6" id="KW-0521">NADP</keyword>
<dbReference type="OrthoDB" id="16284at2759"/>
<dbReference type="Proteomes" id="UP000245942">
    <property type="component" value="Unassembled WGS sequence"/>
</dbReference>
<dbReference type="UniPathway" id="UPA00193"/>
<evidence type="ECO:0000256" key="9">
    <source>
        <dbReference type="SAM" id="MobiDB-lite"/>
    </source>
</evidence>
<sequence>MASPADTPPESASPSSSSSGPHPAHITSKLQNTPPSSPFWSLEFFPPKTSQGSSNLLSRIARMSSDLRPSWLNVTWGAGGTTEGKSLSLAGSCVHGAWEGETINGEPLTEWQGGLDVCLHLTCTNVEKQSLDQTLRTARKLNIRNILALRGDPPRGEEYWIASDSQFQLATDLVRYIRQEHGDFFCVGVAAYPEGHCDSIERDVARDVQHLKLKQEAGAQFIITQLFYDVDVFVQWYKQCREAGITIPILPGIMPIQNYQSFRRMTNLCKATVPEEVLLALEPIRFDDAAVKDYGVQLAIRIIARLYLETDIRGFHLCTLNLEKSVRRVLQGLGWVRDEQPTRSFEEGLGKGPVAKVKAIEGMKARAAAINGESSRSEPIDYRTATQGALQRATSKTSQALYSPAIPPDGDATAHTIGNASHLTPDYVQNTATTSASSTSWDEFPNGRYGDARSPAFGEIDGYGVSLKVPPQDALRLWGTPVEEDDISLIFSKYLLARLACIPWCDAPIFDETLAIRNWLLALNLPKKAKSSSSSSSSSLSGRGWWTVGSQPAVDGVPSSDPTYGFGPRDGGGYVYQKAFVEIFVDEADKEWIREKIEQEGEGRLSFFAGNRKGDYESNLSLGDVDAVTWGVFPGKEIAQPTIIEEESFKAWRDEAFEIWGEWEMLFAKETKTRGLLRGVGEGKWLVTVVHHDFKDPTALWRFLGCEEHLPTDEDVARLEQVWA</sequence>
<feature type="compositionally biased region" description="Low complexity" evidence="9">
    <location>
        <begin position="1"/>
        <end position="24"/>
    </location>
</feature>
<organism evidence="11 12">
    <name type="scientific">Pseudomicrostroma glucosiphilum</name>
    <dbReference type="NCBI Taxonomy" id="1684307"/>
    <lineage>
        <taxon>Eukaryota</taxon>
        <taxon>Fungi</taxon>
        <taxon>Dikarya</taxon>
        <taxon>Basidiomycota</taxon>
        <taxon>Ustilaginomycotina</taxon>
        <taxon>Exobasidiomycetes</taxon>
        <taxon>Microstromatales</taxon>
        <taxon>Microstromatales incertae sedis</taxon>
        <taxon>Pseudomicrostroma</taxon>
    </lineage>
</organism>
<dbReference type="Pfam" id="PF02219">
    <property type="entry name" value="MTHFR"/>
    <property type="match status" value="1"/>
</dbReference>
<dbReference type="AlphaFoldDB" id="A0A316UJJ1"/>
<dbReference type="RefSeq" id="XP_025351293.1">
    <property type="nucleotide sequence ID" value="XM_025490116.1"/>
</dbReference>
<reference evidence="11 12" key="1">
    <citation type="journal article" date="2018" name="Mol. Biol. Evol.">
        <title>Broad Genomic Sampling Reveals a Smut Pathogenic Ancestry of the Fungal Clade Ustilaginomycotina.</title>
        <authorList>
            <person name="Kijpornyongpan T."/>
            <person name="Mondo S.J."/>
            <person name="Barry K."/>
            <person name="Sandor L."/>
            <person name="Lee J."/>
            <person name="Lipzen A."/>
            <person name="Pangilinan J."/>
            <person name="LaButti K."/>
            <person name="Hainaut M."/>
            <person name="Henrissat B."/>
            <person name="Grigoriev I.V."/>
            <person name="Spatafora J.W."/>
            <person name="Aime M.C."/>
        </authorList>
    </citation>
    <scope>NUCLEOTIDE SEQUENCE [LARGE SCALE GENOMIC DNA]</scope>
    <source>
        <strain evidence="11 12">MCA 4718</strain>
    </source>
</reference>
<evidence type="ECO:0000256" key="4">
    <source>
        <dbReference type="ARBA" id="ARBA00022630"/>
    </source>
</evidence>
<evidence type="ECO:0000313" key="12">
    <source>
        <dbReference type="Proteomes" id="UP000245942"/>
    </source>
</evidence>
<evidence type="ECO:0000256" key="6">
    <source>
        <dbReference type="ARBA" id="ARBA00022857"/>
    </source>
</evidence>
<dbReference type="Gene3D" id="3.20.20.220">
    <property type="match status" value="1"/>
</dbReference>
<keyword evidence="12" id="KW-1185">Reference proteome</keyword>
<evidence type="ECO:0000256" key="5">
    <source>
        <dbReference type="ARBA" id="ARBA00022827"/>
    </source>
</evidence>
<dbReference type="SUPFAM" id="SSF51730">
    <property type="entry name" value="FAD-linked oxidoreductase"/>
    <property type="match status" value="1"/>
</dbReference>
<dbReference type="NCBIfam" id="TIGR00677">
    <property type="entry name" value="fadh2_euk"/>
    <property type="match status" value="1"/>
</dbReference>
<evidence type="ECO:0000256" key="2">
    <source>
        <dbReference type="ARBA" id="ARBA00004777"/>
    </source>
</evidence>
<comment type="similarity">
    <text evidence="3">Belongs to the methylenetetrahydrofolate reductase family.</text>
</comment>
<dbReference type="GO" id="GO:0035999">
    <property type="term" value="P:tetrahydrofolate interconversion"/>
    <property type="evidence" value="ECO:0007669"/>
    <property type="project" value="UniProtKB-UniPathway"/>
</dbReference>
<dbReference type="InterPro" id="IPR004621">
    <property type="entry name" value="Fadh2_euk"/>
</dbReference>
<gene>
    <name evidence="11" type="ORF">BCV69DRAFT_244542</name>
</gene>
<dbReference type="InterPro" id="IPR003171">
    <property type="entry name" value="Mehydrof_redctse-like"/>
</dbReference>
<name>A0A316UJJ1_9BASI</name>
<dbReference type="EMBL" id="KZ819321">
    <property type="protein sequence ID" value="PWN24133.1"/>
    <property type="molecule type" value="Genomic_DNA"/>
</dbReference>
<keyword evidence="4" id="KW-0285">Flavoprotein</keyword>
<dbReference type="InterPro" id="IPR053806">
    <property type="entry name" value="MTHFR_C"/>
</dbReference>
<feature type="domain" description="MTHFR SAM-binding regulatory" evidence="10">
    <location>
        <begin position="439"/>
        <end position="704"/>
    </location>
</feature>
<dbReference type="PANTHER" id="PTHR45754:SF1">
    <property type="entry name" value="METHYLENETETRAHYDROFOLATE REDUCTASE 1"/>
    <property type="match status" value="1"/>
</dbReference>
<dbReference type="STRING" id="1684307.A0A316UJJ1"/>
<feature type="region of interest" description="Disordered" evidence="9">
    <location>
        <begin position="1"/>
        <end position="33"/>
    </location>
</feature>
<comment type="pathway">
    <text evidence="2 8">One-carbon metabolism; tetrahydrofolate interconversion.</text>
</comment>